<sequence>MEQPDDRDPVPGTLQATLDKILGGIEDTNTTLQRKIGQVSVELGLLRPDHLKLADRDLKKRNGANGIELSTPRHDSSNGAVS</sequence>
<evidence type="ECO:0000256" key="1">
    <source>
        <dbReference type="SAM" id="MobiDB-lite"/>
    </source>
</evidence>
<reference evidence="2" key="1">
    <citation type="journal article" date="2022" name="bioRxiv">
        <title>Sequencing and chromosome-scale assembly of the giantPleurodeles waltlgenome.</title>
        <authorList>
            <person name="Brown T."/>
            <person name="Elewa A."/>
            <person name="Iarovenko S."/>
            <person name="Subramanian E."/>
            <person name="Araus A.J."/>
            <person name="Petzold A."/>
            <person name="Susuki M."/>
            <person name="Suzuki K.-i.T."/>
            <person name="Hayashi T."/>
            <person name="Toyoda A."/>
            <person name="Oliveira C."/>
            <person name="Osipova E."/>
            <person name="Leigh N.D."/>
            <person name="Simon A."/>
            <person name="Yun M.H."/>
        </authorList>
    </citation>
    <scope>NUCLEOTIDE SEQUENCE</scope>
    <source>
        <strain evidence="2">20211129_DDA</strain>
        <tissue evidence="2">Liver</tissue>
    </source>
</reference>
<name>A0AAV7VL11_PLEWA</name>
<proteinExistence type="predicted"/>
<protein>
    <submittedName>
        <fullName evidence="2">Uncharacterized protein</fullName>
    </submittedName>
</protein>
<evidence type="ECO:0000313" key="2">
    <source>
        <dbReference type="EMBL" id="KAJ1200694.1"/>
    </source>
</evidence>
<accession>A0AAV7VL11</accession>
<keyword evidence="3" id="KW-1185">Reference proteome</keyword>
<dbReference type="EMBL" id="JANPWB010000003">
    <property type="protein sequence ID" value="KAJ1200694.1"/>
    <property type="molecule type" value="Genomic_DNA"/>
</dbReference>
<feature type="region of interest" description="Disordered" evidence="1">
    <location>
        <begin position="56"/>
        <end position="82"/>
    </location>
</feature>
<comment type="caution">
    <text evidence="2">The sequence shown here is derived from an EMBL/GenBank/DDBJ whole genome shotgun (WGS) entry which is preliminary data.</text>
</comment>
<gene>
    <name evidence="2" type="ORF">NDU88_004515</name>
</gene>
<dbReference type="Proteomes" id="UP001066276">
    <property type="component" value="Chromosome 2_1"/>
</dbReference>
<organism evidence="2 3">
    <name type="scientific">Pleurodeles waltl</name>
    <name type="common">Iberian ribbed newt</name>
    <dbReference type="NCBI Taxonomy" id="8319"/>
    <lineage>
        <taxon>Eukaryota</taxon>
        <taxon>Metazoa</taxon>
        <taxon>Chordata</taxon>
        <taxon>Craniata</taxon>
        <taxon>Vertebrata</taxon>
        <taxon>Euteleostomi</taxon>
        <taxon>Amphibia</taxon>
        <taxon>Batrachia</taxon>
        <taxon>Caudata</taxon>
        <taxon>Salamandroidea</taxon>
        <taxon>Salamandridae</taxon>
        <taxon>Pleurodelinae</taxon>
        <taxon>Pleurodeles</taxon>
    </lineage>
</organism>
<dbReference type="AlphaFoldDB" id="A0AAV7VL11"/>
<evidence type="ECO:0000313" key="3">
    <source>
        <dbReference type="Proteomes" id="UP001066276"/>
    </source>
</evidence>